<sequence length="140" mass="15485">MVAYSFNKRFADRIVAGLEPGPLLPGMKRQTIRAPRKRHARPGEELQLYVGMRTLSCRLLGRAICTACVPVTLILGRQPSVIVGGEDGGLAQIITDTPGLNEFAHYDGFSNWADLCGFWADAHPGLLEFRGVLIRWEPRP</sequence>
<accession>A0ABU0MEY4</accession>
<evidence type="ECO:0008006" key="3">
    <source>
        <dbReference type="Google" id="ProtNLM"/>
    </source>
</evidence>
<organism evidence="1 2">
    <name type="scientific">Azospirillum picis</name>
    <dbReference type="NCBI Taxonomy" id="488438"/>
    <lineage>
        <taxon>Bacteria</taxon>
        <taxon>Pseudomonadati</taxon>
        <taxon>Pseudomonadota</taxon>
        <taxon>Alphaproteobacteria</taxon>
        <taxon>Rhodospirillales</taxon>
        <taxon>Azospirillaceae</taxon>
        <taxon>Azospirillum</taxon>
    </lineage>
</organism>
<keyword evidence="2" id="KW-1185">Reference proteome</keyword>
<evidence type="ECO:0000313" key="2">
    <source>
        <dbReference type="Proteomes" id="UP001244552"/>
    </source>
</evidence>
<name>A0ABU0MEY4_9PROT</name>
<dbReference type="Proteomes" id="UP001244552">
    <property type="component" value="Unassembled WGS sequence"/>
</dbReference>
<dbReference type="EMBL" id="JAUSVU010000002">
    <property type="protein sequence ID" value="MDQ0531811.1"/>
    <property type="molecule type" value="Genomic_DNA"/>
</dbReference>
<protein>
    <recommendedName>
        <fullName evidence="3">ASCH domain-containing protein</fullName>
    </recommendedName>
</protein>
<proteinExistence type="predicted"/>
<dbReference type="RefSeq" id="WP_209978731.1">
    <property type="nucleotide sequence ID" value="NZ_JAGINO010000002.1"/>
</dbReference>
<gene>
    <name evidence="1" type="ORF">QO018_000647</name>
</gene>
<comment type="caution">
    <text evidence="1">The sequence shown here is derived from an EMBL/GenBank/DDBJ whole genome shotgun (WGS) entry which is preliminary data.</text>
</comment>
<reference evidence="1 2" key="1">
    <citation type="submission" date="2023-07" db="EMBL/GenBank/DDBJ databases">
        <title>Genomic Encyclopedia of Type Strains, Phase IV (KMG-IV): sequencing the most valuable type-strain genomes for metagenomic binning, comparative biology and taxonomic classification.</title>
        <authorList>
            <person name="Goeker M."/>
        </authorList>
    </citation>
    <scope>NUCLEOTIDE SEQUENCE [LARGE SCALE GENOMIC DNA]</scope>
    <source>
        <strain evidence="1 2">DSM 19922</strain>
    </source>
</reference>
<evidence type="ECO:0000313" key="1">
    <source>
        <dbReference type="EMBL" id="MDQ0531811.1"/>
    </source>
</evidence>